<dbReference type="GO" id="GO:0098803">
    <property type="term" value="C:respiratory chain complex"/>
    <property type="evidence" value="ECO:0007669"/>
    <property type="project" value="UniProtKB-UniRule"/>
</dbReference>
<dbReference type="EC" id="1.10.3.11" evidence="13"/>
<evidence type="ECO:0000256" key="2">
    <source>
        <dbReference type="ARBA" id="ARBA00004370"/>
    </source>
</evidence>
<keyword evidence="6 13" id="KW-0812">Transmembrane</keyword>
<dbReference type="GO" id="GO:0010230">
    <property type="term" value="P:alternative respiration"/>
    <property type="evidence" value="ECO:0007669"/>
    <property type="project" value="TreeGrafter"/>
</dbReference>
<comment type="similarity">
    <text evidence="3 13">Belongs to the alternative oxidase family.</text>
</comment>
<dbReference type="PANTHER" id="PTHR31803">
    <property type="entry name" value="ALTERNATIVE OXIDASE"/>
    <property type="match status" value="1"/>
</dbReference>
<dbReference type="OrthoDB" id="4493at2759"/>
<dbReference type="InterPro" id="IPR002680">
    <property type="entry name" value="AOX"/>
</dbReference>
<keyword evidence="8 13" id="KW-0249">Electron transport</keyword>
<keyword evidence="10 13" id="KW-0560">Oxidoreductase</keyword>
<keyword evidence="4" id="KW-0813">Transport</keyword>
<dbReference type="Gene3D" id="1.20.1260.140">
    <property type="entry name" value="Alternative oxidase"/>
    <property type="match status" value="1"/>
</dbReference>
<evidence type="ECO:0000256" key="3">
    <source>
        <dbReference type="ARBA" id="ARBA00008388"/>
    </source>
</evidence>
<dbReference type="CDD" id="cd01053">
    <property type="entry name" value="AOX"/>
    <property type="match status" value="1"/>
</dbReference>
<dbReference type="GO" id="GO:0016020">
    <property type="term" value="C:membrane"/>
    <property type="evidence" value="ECO:0007669"/>
    <property type="project" value="UniProtKB-SubCell"/>
</dbReference>
<evidence type="ECO:0000256" key="6">
    <source>
        <dbReference type="ARBA" id="ARBA00022692"/>
    </source>
</evidence>
<evidence type="ECO:0000256" key="10">
    <source>
        <dbReference type="ARBA" id="ARBA00023002"/>
    </source>
</evidence>
<dbReference type="FunFam" id="1.20.1260.140:FF:000003">
    <property type="entry name" value="Ubiquinol oxidase"/>
    <property type="match status" value="1"/>
</dbReference>
<dbReference type="InterPro" id="IPR038659">
    <property type="entry name" value="AOX_sf"/>
</dbReference>
<evidence type="ECO:0000256" key="11">
    <source>
        <dbReference type="ARBA" id="ARBA00023004"/>
    </source>
</evidence>
<name>A0A9D4Z604_ADICA</name>
<gene>
    <name evidence="14" type="ORF">GOP47_0022934</name>
</gene>
<evidence type="ECO:0000256" key="5">
    <source>
        <dbReference type="ARBA" id="ARBA00022660"/>
    </source>
</evidence>
<dbReference type="GO" id="GO:0016117">
    <property type="term" value="P:carotenoid biosynthetic process"/>
    <property type="evidence" value="ECO:0007669"/>
    <property type="project" value="TreeGrafter"/>
</dbReference>
<dbReference type="GO" id="GO:0005739">
    <property type="term" value="C:mitochondrion"/>
    <property type="evidence" value="ECO:0007669"/>
    <property type="project" value="TreeGrafter"/>
</dbReference>
<comment type="catalytic activity">
    <reaction evidence="1 13">
        <text>2 a ubiquinol + O2 = 2 a ubiquinone + 2 H2O</text>
        <dbReference type="Rhea" id="RHEA:30255"/>
        <dbReference type="Rhea" id="RHEA-COMP:9565"/>
        <dbReference type="Rhea" id="RHEA-COMP:9566"/>
        <dbReference type="ChEBI" id="CHEBI:15377"/>
        <dbReference type="ChEBI" id="CHEBI:15379"/>
        <dbReference type="ChEBI" id="CHEBI:16389"/>
        <dbReference type="ChEBI" id="CHEBI:17976"/>
        <dbReference type="EC" id="1.10.3.11"/>
    </reaction>
</comment>
<comment type="cofactor">
    <cofactor evidence="13">
        <name>Fe cation</name>
        <dbReference type="ChEBI" id="CHEBI:24875"/>
    </cofactor>
    <text evidence="13">Binds 2 iron ions per subunit.</text>
</comment>
<protein>
    <recommendedName>
        <fullName evidence="13">Ubiquinol oxidase</fullName>
        <ecNumber evidence="13">1.10.3.11</ecNumber>
    </recommendedName>
</protein>
<evidence type="ECO:0000256" key="9">
    <source>
        <dbReference type="ARBA" id="ARBA00022989"/>
    </source>
</evidence>
<dbReference type="PANTHER" id="PTHR31803:SF10">
    <property type="entry name" value="UBIQUINOL OXIDASE 4, CHLOROPLASTIC_CHROMOPLASTIC"/>
    <property type="match status" value="1"/>
</dbReference>
<organism evidence="14 15">
    <name type="scientific">Adiantum capillus-veneris</name>
    <name type="common">Maidenhair fern</name>
    <dbReference type="NCBI Taxonomy" id="13818"/>
    <lineage>
        <taxon>Eukaryota</taxon>
        <taxon>Viridiplantae</taxon>
        <taxon>Streptophyta</taxon>
        <taxon>Embryophyta</taxon>
        <taxon>Tracheophyta</taxon>
        <taxon>Polypodiopsida</taxon>
        <taxon>Polypodiidae</taxon>
        <taxon>Polypodiales</taxon>
        <taxon>Pteridineae</taxon>
        <taxon>Pteridaceae</taxon>
        <taxon>Vittarioideae</taxon>
        <taxon>Adiantum</taxon>
    </lineage>
</organism>
<dbReference type="GO" id="GO:0009579">
    <property type="term" value="C:thylakoid"/>
    <property type="evidence" value="ECO:0007669"/>
    <property type="project" value="TreeGrafter"/>
</dbReference>
<keyword evidence="15" id="KW-1185">Reference proteome</keyword>
<keyword evidence="5 13" id="KW-0679">Respiratory chain</keyword>
<accession>A0A9D4Z604</accession>
<evidence type="ECO:0000256" key="8">
    <source>
        <dbReference type="ARBA" id="ARBA00022982"/>
    </source>
</evidence>
<evidence type="ECO:0000256" key="12">
    <source>
        <dbReference type="ARBA" id="ARBA00023136"/>
    </source>
</evidence>
<dbReference type="Proteomes" id="UP000886520">
    <property type="component" value="Chromosome 22"/>
</dbReference>
<keyword evidence="12 13" id="KW-0472">Membrane</keyword>
<evidence type="ECO:0000313" key="14">
    <source>
        <dbReference type="EMBL" id="KAI5062395.1"/>
    </source>
</evidence>
<keyword evidence="9" id="KW-1133">Transmembrane helix</keyword>
<dbReference type="AlphaFoldDB" id="A0A9D4Z604"/>
<dbReference type="GO" id="GO:0009916">
    <property type="term" value="F:alternative oxidase activity"/>
    <property type="evidence" value="ECO:0007669"/>
    <property type="project" value="UniProtKB-UniRule"/>
</dbReference>
<dbReference type="GO" id="GO:0106292">
    <property type="term" value="F:superoxide-generating NADPH oxidase activity"/>
    <property type="evidence" value="ECO:0007669"/>
    <property type="project" value="UniProtKB-ARBA"/>
</dbReference>
<comment type="subcellular location">
    <subcellularLocation>
        <location evidence="2">Membrane</location>
    </subcellularLocation>
</comment>
<sequence>MEQRYRPLNQIGIAIFGLIQSLKFAVRKETRKGEKISELAMASHIFNTASVPKLTISSVDRRVAFTGKNSLSTFRIRISSRLPSLERPHLQRKPIAVRSALAGDMEETEQQSEGSVKPPAGWEKWVIQAERAFNVLLTDSVIFLLDGLYADRHYARFYVLETIARVPYFAFVSVLHMYESFGWWRRADYLKIHFAESWNELHHLLVMEALGGDEKWVDRFLAQHIAVGYYFLTALMYTISPRMAYNFSECVERHAYSTYDKFIKQHGEELKKLPAPEVAVKYYTEGDLYMFDEFQTNRAPNSRRPKVDNLYDVFVNIREDEGEHCKTMVACQTPGRLSSPHAADLQAKADTDDAKDNFLPPAECVGILDCVVTSSSFASRVQRLSAKESVKP</sequence>
<comment type="caution">
    <text evidence="14">The sequence shown here is derived from an EMBL/GenBank/DDBJ whole genome shotgun (WGS) entry which is preliminary data.</text>
</comment>
<evidence type="ECO:0000256" key="7">
    <source>
        <dbReference type="ARBA" id="ARBA00022723"/>
    </source>
</evidence>
<keyword evidence="11 13" id="KW-0408">Iron</keyword>
<reference evidence="14" key="1">
    <citation type="submission" date="2021-01" db="EMBL/GenBank/DDBJ databases">
        <title>Adiantum capillus-veneris genome.</title>
        <authorList>
            <person name="Fang Y."/>
            <person name="Liao Q."/>
        </authorList>
    </citation>
    <scope>NUCLEOTIDE SEQUENCE</scope>
    <source>
        <strain evidence="14">H3</strain>
        <tissue evidence="14">Leaf</tissue>
    </source>
</reference>
<evidence type="ECO:0000256" key="13">
    <source>
        <dbReference type="RuleBase" id="RU003779"/>
    </source>
</evidence>
<dbReference type="EMBL" id="JABFUD020000022">
    <property type="protein sequence ID" value="KAI5062395.1"/>
    <property type="molecule type" value="Genomic_DNA"/>
</dbReference>
<proteinExistence type="inferred from homology"/>
<keyword evidence="7 13" id="KW-0479">Metal-binding</keyword>
<evidence type="ECO:0000313" key="15">
    <source>
        <dbReference type="Proteomes" id="UP000886520"/>
    </source>
</evidence>
<evidence type="ECO:0000256" key="1">
    <source>
        <dbReference type="ARBA" id="ARBA00001192"/>
    </source>
</evidence>
<dbReference type="GO" id="GO:0102721">
    <property type="term" value="F:ubiquinol:oxygen oxidoreductase activity"/>
    <property type="evidence" value="ECO:0007669"/>
    <property type="project" value="UniProtKB-EC"/>
</dbReference>
<evidence type="ECO:0000256" key="4">
    <source>
        <dbReference type="ARBA" id="ARBA00022448"/>
    </source>
</evidence>
<dbReference type="GO" id="GO:0046872">
    <property type="term" value="F:metal ion binding"/>
    <property type="evidence" value="ECO:0007669"/>
    <property type="project" value="UniProtKB-UniRule"/>
</dbReference>
<dbReference type="Pfam" id="PF01786">
    <property type="entry name" value="AOX"/>
    <property type="match status" value="1"/>
</dbReference>